<dbReference type="Proteomes" id="UP001211907">
    <property type="component" value="Unassembled WGS sequence"/>
</dbReference>
<feature type="region of interest" description="Disordered" evidence="3">
    <location>
        <begin position="1"/>
        <end position="82"/>
    </location>
</feature>
<dbReference type="InterPro" id="IPR036028">
    <property type="entry name" value="SH3-like_dom_sf"/>
</dbReference>
<dbReference type="PRINTS" id="PR00499">
    <property type="entry name" value="P67PHOX"/>
</dbReference>
<dbReference type="SMART" id="SM00326">
    <property type="entry name" value="SH3"/>
    <property type="match status" value="1"/>
</dbReference>
<dbReference type="SUPFAM" id="SSF50044">
    <property type="entry name" value="SH3-domain"/>
    <property type="match status" value="1"/>
</dbReference>
<dbReference type="PANTHER" id="PTHR45929">
    <property type="entry name" value="JAK PATHWAY SIGNAL TRANSDUCTION ADAPTOR MOLECULE"/>
    <property type="match status" value="1"/>
</dbReference>
<feature type="compositionally biased region" description="Polar residues" evidence="3">
    <location>
        <begin position="44"/>
        <end position="55"/>
    </location>
</feature>
<evidence type="ECO:0000256" key="1">
    <source>
        <dbReference type="ARBA" id="ARBA00022443"/>
    </source>
</evidence>
<dbReference type="InterPro" id="IPR001452">
    <property type="entry name" value="SH3_domain"/>
</dbReference>
<keyword evidence="6" id="KW-1185">Reference proteome</keyword>
<dbReference type="PROSITE" id="PS50002">
    <property type="entry name" value="SH3"/>
    <property type="match status" value="1"/>
</dbReference>
<gene>
    <name evidence="5" type="ORF">HK100_002908</name>
</gene>
<name>A0AAD5XDW5_9FUNG</name>
<evidence type="ECO:0000313" key="6">
    <source>
        <dbReference type="Proteomes" id="UP001211907"/>
    </source>
</evidence>
<accession>A0AAD5XDW5</accession>
<dbReference type="PRINTS" id="PR00452">
    <property type="entry name" value="SH3DOMAIN"/>
</dbReference>
<feature type="domain" description="SH3" evidence="4">
    <location>
        <begin position="164"/>
        <end position="222"/>
    </location>
</feature>
<dbReference type="GO" id="GO:0043328">
    <property type="term" value="P:protein transport to vacuole involved in ubiquitin-dependent protein catabolic process via the multivesicular body sorting pathway"/>
    <property type="evidence" value="ECO:0007669"/>
    <property type="project" value="TreeGrafter"/>
</dbReference>
<organism evidence="5 6">
    <name type="scientific">Physocladia obscura</name>
    <dbReference type="NCBI Taxonomy" id="109957"/>
    <lineage>
        <taxon>Eukaryota</taxon>
        <taxon>Fungi</taxon>
        <taxon>Fungi incertae sedis</taxon>
        <taxon>Chytridiomycota</taxon>
        <taxon>Chytridiomycota incertae sedis</taxon>
        <taxon>Chytridiomycetes</taxon>
        <taxon>Chytridiales</taxon>
        <taxon>Chytriomycetaceae</taxon>
        <taxon>Physocladia</taxon>
    </lineage>
</organism>
<dbReference type="GO" id="GO:0033565">
    <property type="term" value="C:ESCRT-0 complex"/>
    <property type="evidence" value="ECO:0007669"/>
    <property type="project" value="TreeGrafter"/>
</dbReference>
<evidence type="ECO:0000256" key="3">
    <source>
        <dbReference type="SAM" id="MobiDB-lite"/>
    </source>
</evidence>
<dbReference type="Gene3D" id="2.30.30.40">
    <property type="entry name" value="SH3 Domains"/>
    <property type="match status" value="1"/>
</dbReference>
<feature type="compositionally biased region" description="Basic and acidic residues" evidence="3">
    <location>
        <begin position="9"/>
        <end position="22"/>
    </location>
</feature>
<dbReference type="EMBL" id="JADGJH010001693">
    <property type="protein sequence ID" value="KAJ3110797.1"/>
    <property type="molecule type" value="Genomic_DNA"/>
</dbReference>
<dbReference type="Pfam" id="PF00018">
    <property type="entry name" value="SH3_1"/>
    <property type="match status" value="1"/>
</dbReference>
<comment type="caution">
    <text evidence="5">The sequence shown here is derived from an EMBL/GenBank/DDBJ whole genome shotgun (WGS) entry which is preliminary data.</text>
</comment>
<dbReference type="PANTHER" id="PTHR45929:SF3">
    <property type="entry name" value="JAK PATHWAY SIGNAL TRANSDUCTION ADAPTOR MOLECULE"/>
    <property type="match status" value="1"/>
</dbReference>
<dbReference type="AlphaFoldDB" id="A0AAD5XDW5"/>
<proteinExistence type="predicted"/>
<evidence type="ECO:0000313" key="5">
    <source>
        <dbReference type="EMBL" id="KAJ3110797.1"/>
    </source>
</evidence>
<dbReference type="InterPro" id="IPR050670">
    <property type="entry name" value="STAM"/>
</dbReference>
<keyword evidence="1 2" id="KW-0728">SH3 domain</keyword>
<protein>
    <recommendedName>
        <fullName evidence="4">SH3 domain-containing protein</fullName>
    </recommendedName>
</protein>
<sequence length="222" mass="23491">MTNTTAEEIQDKRNHPFREFGRHNNNALSVSPAPPPLPGRSPNQSRLASPSNSAGHSPIPPALPGRKPSITPPSLTSAFSDPSLQKSAFSAATATSAHNQGRAVADLANNPVFQRAAMNAARDPAVQSAAVNAAKDPKIQKTVVGAVGTGFNIISPKLPPQSGSTKTIVVGIAEFDAVEHDDLNVKIGDLVTVLEEIDENWYRGTSSRGTGIFPKNYVEKRQ</sequence>
<feature type="compositionally biased region" description="Polar residues" evidence="3">
    <location>
        <begin position="72"/>
        <end position="82"/>
    </location>
</feature>
<reference evidence="5" key="1">
    <citation type="submission" date="2020-05" db="EMBL/GenBank/DDBJ databases">
        <title>Phylogenomic resolution of chytrid fungi.</title>
        <authorList>
            <person name="Stajich J.E."/>
            <person name="Amses K."/>
            <person name="Simmons R."/>
            <person name="Seto K."/>
            <person name="Myers J."/>
            <person name="Bonds A."/>
            <person name="Quandt C.A."/>
            <person name="Barry K."/>
            <person name="Liu P."/>
            <person name="Grigoriev I."/>
            <person name="Longcore J.E."/>
            <person name="James T.Y."/>
        </authorList>
    </citation>
    <scope>NUCLEOTIDE SEQUENCE</scope>
    <source>
        <strain evidence="5">JEL0513</strain>
    </source>
</reference>
<evidence type="ECO:0000256" key="2">
    <source>
        <dbReference type="PROSITE-ProRule" id="PRU00192"/>
    </source>
</evidence>
<evidence type="ECO:0000259" key="4">
    <source>
        <dbReference type="PROSITE" id="PS50002"/>
    </source>
</evidence>